<comment type="catalytic activity">
    <reaction evidence="1">
        <text>All bonds known to be hydrolyzed by this endopeptidase have arginine in P1 and an acidic residue in P4. P6 is often occupied by an acidic residue or by a hydroxy-amino-acid residue, the phosphorylation of which enhances cleavage.</text>
        <dbReference type="EC" id="3.4.22.49"/>
    </reaction>
</comment>
<organism evidence="7 8">
    <name type="scientific">Sinocyclocheilus anshuiensis</name>
    <dbReference type="NCBI Taxonomy" id="1608454"/>
    <lineage>
        <taxon>Eukaryota</taxon>
        <taxon>Metazoa</taxon>
        <taxon>Chordata</taxon>
        <taxon>Craniata</taxon>
        <taxon>Vertebrata</taxon>
        <taxon>Euteleostomi</taxon>
        <taxon>Actinopterygii</taxon>
        <taxon>Neopterygii</taxon>
        <taxon>Teleostei</taxon>
        <taxon>Ostariophysi</taxon>
        <taxon>Cypriniformes</taxon>
        <taxon>Cyprinidae</taxon>
        <taxon>Cyprininae</taxon>
        <taxon>Sinocyclocheilus</taxon>
    </lineage>
</organism>
<dbReference type="GO" id="GO:0004197">
    <property type="term" value="F:cysteine-type endopeptidase activity"/>
    <property type="evidence" value="ECO:0007669"/>
    <property type="project" value="InterPro"/>
</dbReference>
<dbReference type="InterPro" id="IPR030397">
    <property type="entry name" value="SEPARIN_core_dom"/>
</dbReference>
<dbReference type="GO" id="GO:0005634">
    <property type="term" value="C:nucleus"/>
    <property type="evidence" value="ECO:0007669"/>
    <property type="project" value="InterPro"/>
</dbReference>
<dbReference type="Gene3D" id="1.25.40.10">
    <property type="entry name" value="Tetratricopeptide repeat domain"/>
    <property type="match status" value="1"/>
</dbReference>
<dbReference type="GO" id="GO:0072686">
    <property type="term" value="C:mitotic spindle"/>
    <property type="evidence" value="ECO:0007669"/>
    <property type="project" value="TreeGrafter"/>
</dbReference>
<dbReference type="Proteomes" id="UP000472260">
    <property type="component" value="Unassembled WGS sequence"/>
</dbReference>
<feature type="region of interest" description="Disordered" evidence="5">
    <location>
        <begin position="953"/>
        <end position="983"/>
    </location>
</feature>
<sequence>MYDAYSWSFSCFLLLQKHVDDGFGPYGRTMCDRIIRACNQRLGSGSLDPAHQDQIVELVELAVQGFESLKESGIQSNPFYLEKIVFHILQKVTSLGAHGPACRLGQLMYRRLKRLSAEVHGSTLLPRDRLHCQLQALTFRLLEHGSSSASFPSKVPLFVEEVVVEYERSCGSFTHDDVSFLSSELRELFFGPLINPQDSALTCLSLAVRCEVVFKVCKLLCKSRFSAEAVGLLRGALEGVDGHVGLRLALSLADRAVQLQSALSLGGECSKAFTECARSLRGLPRVMSAAESHALLEACQLVVWALEAGQCKEMDVTTLLACFSFLEEYQELLLTQQKVRLYNNSLVLINTCLEYEFFKGLCLCSRTHFHSRCSTRFVSVFTRASLARMIVNRCFTLTVQCSRRGGQLERALDWIVRWIRVLGTQILDHLTEPVSLWVKTKSDAARAGEDDTRLRTLRDGLGEAIADKEVMLCLLEEELRLYKEQTGDTTQERYNTLCDLLDICHEETPHTLRRATYLCEMAQVVCYQDFSQQTDCSAVDFTHEALRLLEAEPDTAENADRLKDEKAHASLWRYICTLETSLQEVSALAGSMDPVPTNDLEYEDKQKSQESQLVYDGLRFNLLAQSKLSEPLDRCLSLWRSLLKGSVPAVRDPKLTASSMTLMAALYTLMGKHLQALEGYQLAAALFHSLGDAQNSANAFCHSARILLYLGSPPLAQVELEKAEQSLTSVPSSEGTSVISMLATLQKAQIHYALGQVERGVSCLIEVIKESTQHHSKSWYLLRAQALQTASEYLSLDTQTLDSQLHQSIAQHGLKTSDTAQYEGLKLLCSLVMMLLGNGFYGAPGPNTDTRFVDQGTTNSVVFKWLLLSEVLVCSERMVIVRSSSGAVHEAKAQCLEALKLAIKLQTLSHCAELLVLKAELELMKGANEASSLDLEQVRNLLDLCTDFGQGKQQKSEVKIKPRKGRPAAPSSSGHAPEKDDDLSGILSSRALLKEPVETMSRLGSQGASPPLKPKRQHGLSCLTHADTCSCPCCSELSVARVSIHWALLQADLQTDPERSCRLRQSARKRCRSVAAKLQSSLAALVSKKSAGLCLSLLQAEQGKVHLGAVLQLLRTGDKGKATVLWEEIEAGLEAVMPKGALTPELGPIRAALLGAKAVACCLALAMKKQCTPEELFSSVWGWNPPKVKPQLKLKSESKHRSKSPVSDTTPPEAGATCHPDVKSASVEFSDESDTEAIPPAVVDKSEKKRNASNAKTSPKPALNSISRDAKVVNPTVEPEPPRQTGLSTQTRTRRGRPKKSQSSEATEEPERMRMIKEDEDEVVLDISLEELRGSDTEINDAADLSVEAVQSYLRSSWLLLHHFPPPSLFPHICSLLAQSLGQTDPVTTAMLHAQSLGVSTRHHMTRHVVSQKLKKSCNDVTEGLGALSLEETSGATQSQKLSALEQIFSFTLSHPTQFPQTHCHQFTQQLKDLPAGITVCMLSLTGVYPDEIGSTILLTRLEHGSNPITVRIPTADRKRSVAVLLEEMDGVLKGQKDVSTVAEKSQWWEGRKSLDVRMEEALGVWRTLLLPLISDSELEVQVKCFQKVILSASSLLSLPDLQCLVKGMGQQDKDFPRLLQGGVAKLRGREEPQGHTVLILDKFLQRLPWENIVCLKSRSVTRMPSLHAVLGHSHLKEMDSSCVLSCGVNPKKVYYVLNPDGNLPDTENRFKEWFTGERAWQGVCGTAPDPDKLQEAVTTKDLYIYIGHGAGARFLDAQRVLKGPVRAVALLFGCSSAALSVLGHQEGTGIILSYLTAGCPLVLGNLWDVTDRDLDRFTSALLQSWLSAGSGSSLLQHLAQSRNATHLKHIIGAAPIAYGLPVYIH</sequence>
<feature type="domain" description="Peptidase C50" evidence="6">
    <location>
        <begin position="1691"/>
        <end position="1786"/>
    </location>
</feature>
<accession>A0A671M4J4</accession>
<dbReference type="Pfam" id="PF03568">
    <property type="entry name" value="Separin_C"/>
    <property type="match status" value="2"/>
</dbReference>
<protein>
    <recommendedName>
        <fullName evidence="2">separase</fullName>
        <ecNumber evidence="2">3.4.22.49</ecNumber>
    </recommendedName>
</protein>
<dbReference type="GO" id="GO:0005737">
    <property type="term" value="C:cytoplasm"/>
    <property type="evidence" value="ECO:0007669"/>
    <property type="project" value="TreeGrafter"/>
</dbReference>
<keyword evidence="8" id="KW-1185">Reference proteome</keyword>
<evidence type="ECO:0000256" key="4">
    <source>
        <dbReference type="ARBA" id="ARBA00022829"/>
    </source>
</evidence>
<dbReference type="EC" id="3.4.22.49" evidence="2"/>
<reference evidence="7" key="2">
    <citation type="submission" date="2025-09" db="UniProtKB">
        <authorList>
            <consortium name="Ensembl"/>
        </authorList>
    </citation>
    <scope>IDENTIFICATION</scope>
</reference>
<reference evidence="7" key="1">
    <citation type="submission" date="2025-08" db="UniProtKB">
        <authorList>
            <consortium name="Ensembl"/>
        </authorList>
    </citation>
    <scope>IDENTIFICATION</scope>
</reference>
<dbReference type="GO" id="GO:0051307">
    <property type="term" value="P:meiotic chromosome separation"/>
    <property type="evidence" value="ECO:0007669"/>
    <property type="project" value="TreeGrafter"/>
</dbReference>
<evidence type="ECO:0000256" key="5">
    <source>
        <dbReference type="SAM" id="MobiDB-lite"/>
    </source>
</evidence>
<name>A0A671M4J4_9TELE</name>
<evidence type="ECO:0000256" key="2">
    <source>
        <dbReference type="ARBA" id="ARBA00012489"/>
    </source>
</evidence>
<dbReference type="PANTHER" id="PTHR12792:SF0">
    <property type="entry name" value="SEPARIN"/>
    <property type="match status" value="1"/>
</dbReference>
<dbReference type="GO" id="GO:0006508">
    <property type="term" value="P:proteolysis"/>
    <property type="evidence" value="ECO:0007669"/>
    <property type="project" value="InterPro"/>
</dbReference>
<gene>
    <name evidence="7" type="primary">LOC107667390</name>
</gene>
<dbReference type="SUPFAM" id="SSF48452">
    <property type="entry name" value="TPR-like"/>
    <property type="match status" value="1"/>
</dbReference>
<evidence type="ECO:0000313" key="7">
    <source>
        <dbReference type="Ensembl" id="ENSSANP00000027153.1"/>
    </source>
</evidence>
<dbReference type="Ensembl" id="ENSSANT00000028898.1">
    <property type="protein sequence ID" value="ENSSANP00000027153.1"/>
    <property type="gene ID" value="ENSSANG00000013945.1"/>
</dbReference>
<keyword evidence="3" id="KW-0378">Hydrolase</keyword>
<evidence type="ECO:0000256" key="3">
    <source>
        <dbReference type="ARBA" id="ARBA00022801"/>
    </source>
</evidence>
<dbReference type="PANTHER" id="PTHR12792">
    <property type="entry name" value="EXTRA SPINDLE POLES 1-RELATED"/>
    <property type="match status" value="1"/>
</dbReference>
<dbReference type="InterPro" id="IPR011990">
    <property type="entry name" value="TPR-like_helical_dom_sf"/>
</dbReference>
<evidence type="ECO:0000313" key="8">
    <source>
        <dbReference type="Proteomes" id="UP000472260"/>
    </source>
</evidence>
<dbReference type="PROSITE" id="PS51700">
    <property type="entry name" value="SEPARIN"/>
    <property type="match status" value="1"/>
</dbReference>
<feature type="region of interest" description="Disordered" evidence="5">
    <location>
        <begin position="1188"/>
        <end position="1312"/>
    </location>
</feature>
<dbReference type="GO" id="GO:0005813">
    <property type="term" value="C:centrosome"/>
    <property type="evidence" value="ECO:0007669"/>
    <property type="project" value="TreeGrafter"/>
</dbReference>
<dbReference type="InterPro" id="IPR005314">
    <property type="entry name" value="Peptidase_C50"/>
</dbReference>
<keyword evidence="4" id="KW-0159">Chromosome partition</keyword>
<proteinExistence type="predicted"/>
<evidence type="ECO:0000256" key="1">
    <source>
        <dbReference type="ARBA" id="ARBA00000451"/>
    </source>
</evidence>
<evidence type="ECO:0000259" key="6">
    <source>
        <dbReference type="PROSITE" id="PS51700"/>
    </source>
</evidence>